<dbReference type="InterPro" id="IPR019546">
    <property type="entry name" value="TAT_signal_bac_arc"/>
</dbReference>
<evidence type="ECO:0000313" key="1">
    <source>
        <dbReference type="EMBL" id="AQS49603.1"/>
    </source>
</evidence>
<protein>
    <recommendedName>
        <fullName evidence="3">LPS-assembly lipoprotein</fullName>
    </recommendedName>
</protein>
<dbReference type="Pfam" id="PF04390">
    <property type="entry name" value="LptE"/>
    <property type="match status" value="1"/>
</dbReference>
<reference evidence="1 2" key="1">
    <citation type="submission" date="2017-01" db="EMBL/GenBank/DDBJ databases">
        <title>The complete genome sequence of a sulfur-oxidizing marine bacterium Thioclava sp. 25B10_4T.</title>
        <authorList>
            <person name="Liu Y."/>
            <person name="Lai Q."/>
            <person name="Shao Z."/>
        </authorList>
    </citation>
    <scope>NUCLEOTIDE SEQUENCE [LARGE SCALE GENOMIC DNA]</scope>
    <source>
        <strain evidence="1 2">25B10_4</strain>
    </source>
</reference>
<dbReference type="Gene3D" id="3.30.160.150">
    <property type="entry name" value="Lipoprotein like domain"/>
    <property type="match status" value="1"/>
</dbReference>
<evidence type="ECO:0000313" key="2">
    <source>
        <dbReference type="Proteomes" id="UP000185622"/>
    </source>
</evidence>
<dbReference type="EMBL" id="CP019437">
    <property type="protein sequence ID" value="AQS49603.1"/>
    <property type="molecule type" value="Genomic_DNA"/>
</dbReference>
<name>A0ABN4XJK2_9RHOB</name>
<keyword evidence="2" id="KW-1185">Reference proteome</keyword>
<dbReference type="NCBIfam" id="TIGR01409">
    <property type="entry name" value="TAT_signal_seq"/>
    <property type="match status" value="1"/>
</dbReference>
<evidence type="ECO:0008006" key="3">
    <source>
        <dbReference type="Google" id="ProtNLM"/>
    </source>
</evidence>
<sequence>MWSSDRRGFLGLAGAAGLLAGCGFTPAYGPQGGAAKLLEGVEPAAPTTRDAFALVQQLYARLGPSQATRYRLDYKIDTEAVGQGISPDNATTRYQLNGTVDYTLRDAADNAVLLTGRVTSFTSWSATGTVVASQAAQEDAHRRLMVILADQIVTRLLSQAPSLPE</sequence>
<dbReference type="InterPro" id="IPR007485">
    <property type="entry name" value="LPS_assembly_LptE"/>
</dbReference>
<organism evidence="1 2">
    <name type="scientific">Thioclava nitratireducens</name>
    <dbReference type="NCBI Taxonomy" id="1915078"/>
    <lineage>
        <taxon>Bacteria</taxon>
        <taxon>Pseudomonadati</taxon>
        <taxon>Pseudomonadota</taxon>
        <taxon>Alphaproteobacteria</taxon>
        <taxon>Rhodobacterales</taxon>
        <taxon>Paracoccaceae</taxon>
        <taxon>Thioclava</taxon>
    </lineage>
</organism>
<dbReference type="Proteomes" id="UP000185622">
    <property type="component" value="Chromosome"/>
</dbReference>
<dbReference type="RefSeq" id="WP_075776805.1">
    <property type="nucleotide sequence ID" value="NZ_CP019437.1"/>
</dbReference>
<proteinExistence type="predicted"/>
<accession>A0ABN4XJK2</accession>
<gene>
    <name evidence="1" type="ORF">BMG03_18740</name>
</gene>
<dbReference type="PROSITE" id="PS51257">
    <property type="entry name" value="PROKAR_LIPOPROTEIN"/>
    <property type="match status" value="1"/>
</dbReference>
<dbReference type="PROSITE" id="PS51318">
    <property type="entry name" value="TAT"/>
    <property type="match status" value="1"/>
</dbReference>
<dbReference type="InterPro" id="IPR006311">
    <property type="entry name" value="TAT_signal"/>
</dbReference>